<reference evidence="2" key="1">
    <citation type="journal article" date="2020" name="Microb. Genom.">
        <title>Genetic diversity of clinical and environmental Mucorales isolates obtained from an investigation of mucormycosis cases among solid organ transplant recipients.</title>
        <authorList>
            <person name="Nguyen M.H."/>
            <person name="Kaul D."/>
            <person name="Muto C."/>
            <person name="Cheng S.J."/>
            <person name="Richter R.A."/>
            <person name="Bruno V.M."/>
            <person name="Liu G."/>
            <person name="Beyhan S."/>
            <person name="Sundermann A.J."/>
            <person name="Mounaud S."/>
            <person name="Pasculle A.W."/>
            <person name="Nierman W.C."/>
            <person name="Driscoll E."/>
            <person name="Cumbie R."/>
            <person name="Clancy C.J."/>
            <person name="Dupont C.L."/>
        </authorList>
    </citation>
    <scope>NUCLEOTIDE SEQUENCE</scope>
    <source>
        <strain evidence="2">GL16</strain>
    </source>
</reference>
<protein>
    <submittedName>
        <fullName evidence="2">Uncharacterized protein</fullName>
    </submittedName>
</protein>
<feature type="transmembrane region" description="Helical" evidence="1">
    <location>
        <begin position="297"/>
        <end position="320"/>
    </location>
</feature>
<evidence type="ECO:0000256" key="1">
    <source>
        <dbReference type="SAM" id="Phobius"/>
    </source>
</evidence>
<feature type="transmembrane region" description="Helical" evidence="1">
    <location>
        <begin position="153"/>
        <end position="171"/>
    </location>
</feature>
<dbReference type="PANTHER" id="PTHR34391:SF2">
    <property type="entry name" value="TRP C-TERMINAL DOMAIN-CONTAINING PROTEIN"/>
    <property type="match status" value="1"/>
</dbReference>
<feature type="transmembrane region" description="Helical" evidence="1">
    <location>
        <begin position="267"/>
        <end position="285"/>
    </location>
</feature>
<sequence>MVTFQKVVIRITETRWSKLYVTMALIQCIFIVTLQAAICVQNSLEADQLPSVDSNVLLSSSNNAMIPQRAAYRLGRIKWENIAFMGFQFWFLGMAIDATVYQNTAEILVLAVVNCLCAILGALEVVDGVKWLNLLKTTSYTYIYLETAEKIEIALSVTILAFAVVMSYLSFQMSKQFGWNIYKKIGADVRIQKMYRVFQFFVLCLKVNIFTEFLVSLFYLIQFAKQNGVEKAIREPDTWLQLVVTIFLLPFLYFARTAGSTESKTRMVVFLVFQILVIVHFVVILKETLQPENNWYTWIVFIIMGIVIDIITMTLGILCMRNFGQGLQPFVQRGAANKQRLHDYELSKTKTNDTWVIDD</sequence>
<dbReference type="Proteomes" id="UP000717996">
    <property type="component" value="Unassembled WGS sequence"/>
</dbReference>
<gene>
    <name evidence="2" type="ORF">G6F51_003001</name>
</gene>
<dbReference type="AlphaFoldDB" id="A0A9P6YIM5"/>
<feature type="transmembrane region" description="Helical" evidence="1">
    <location>
        <begin position="107"/>
        <end position="126"/>
    </location>
</feature>
<comment type="caution">
    <text evidence="2">The sequence shown here is derived from an EMBL/GenBank/DDBJ whole genome shotgun (WGS) entry which is preliminary data.</text>
</comment>
<evidence type="ECO:0000313" key="2">
    <source>
        <dbReference type="EMBL" id="KAG1549532.1"/>
    </source>
</evidence>
<dbReference type="InterPro" id="IPR040410">
    <property type="entry name" value="UPF0658_Golgi"/>
</dbReference>
<feature type="transmembrane region" description="Helical" evidence="1">
    <location>
        <begin position="200"/>
        <end position="219"/>
    </location>
</feature>
<keyword evidence="1" id="KW-1133">Transmembrane helix</keyword>
<dbReference type="GO" id="GO:0005794">
    <property type="term" value="C:Golgi apparatus"/>
    <property type="evidence" value="ECO:0007669"/>
    <property type="project" value="TreeGrafter"/>
</dbReference>
<dbReference type="OrthoDB" id="2448307at2759"/>
<keyword evidence="1" id="KW-0812">Transmembrane</keyword>
<accession>A0A9P6YIM5</accession>
<organism evidence="2 3">
    <name type="scientific">Rhizopus oryzae</name>
    <name type="common">Mucormycosis agent</name>
    <name type="synonym">Rhizopus arrhizus var. delemar</name>
    <dbReference type="NCBI Taxonomy" id="64495"/>
    <lineage>
        <taxon>Eukaryota</taxon>
        <taxon>Fungi</taxon>
        <taxon>Fungi incertae sedis</taxon>
        <taxon>Mucoromycota</taxon>
        <taxon>Mucoromycotina</taxon>
        <taxon>Mucoromycetes</taxon>
        <taxon>Mucorales</taxon>
        <taxon>Mucorineae</taxon>
        <taxon>Rhizopodaceae</taxon>
        <taxon>Rhizopus</taxon>
    </lineage>
</organism>
<keyword evidence="1" id="KW-0472">Membrane</keyword>
<feature type="transmembrane region" description="Helical" evidence="1">
    <location>
        <begin position="239"/>
        <end position="255"/>
    </location>
</feature>
<dbReference type="PANTHER" id="PTHR34391">
    <property type="entry name" value="UPF0658 GOLGI APPARATUS MEMBRANE PROTEIN C1952.10C-RELATED"/>
    <property type="match status" value="1"/>
</dbReference>
<feature type="transmembrane region" description="Helical" evidence="1">
    <location>
        <begin position="20"/>
        <end position="44"/>
    </location>
</feature>
<evidence type="ECO:0000313" key="3">
    <source>
        <dbReference type="Proteomes" id="UP000717996"/>
    </source>
</evidence>
<name>A0A9P6YIM5_RHIOR</name>
<feature type="transmembrane region" description="Helical" evidence="1">
    <location>
        <begin position="82"/>
        <end position="100"/>
    </location>
</feature>
<dbReference type="EMBL" id="JAANIT010000277">
    <property type="protein sequence ID" value="KAG1549532.1"/>
    <property type="molecule type" value="Genomic_DNA"/>
</dbReference>
<proteinExistence type="predicted"/>